<keyword evidence="2" id="KW-0732">Signal</keyword>
<evidence type="ECO:0000313" key="4">
    <source>
        <dbReference type="EMBL" id="MEK8090731.1"/>
    </source>
</evidence>
<dbReference type="RefSeq" id="WP_341371787.1">
    <property type="nucleotide sequence ID" value="NZ_JBBPCO010000015.1"/>
</dbReference>
<dbReference type="PANTHER" id="PTHR38593:SF1">
    <property type="entry name" value="BLR2558 PROTEIN"/>
    <property type="match status" value="1"/>
</dbReference>
<evidence type="ECO:0000259" key="3">
    <source>
        <dbReference type="Pfam" id="PF13628"/>
    </source>
</evidence>
<feature type="signal peptide" evidence="2">
    <location>
        <begin position="1"/>
        <end position="28"/>
    </location>
</feature>
<name>A0ABU9DB36_9PROT</name>
<dbReference type="PANTHER" id="PTHR38593">
    <property type="entry name" value="BLR2558 PROTEIN"/>
    <property type="match status" value="1"/>
</dbReference>
<feature type="region of interest" description="Disordered" evidence="1">
    <location>
        <begin position="167"/>
        <end position="247"/>
    </location>
</feature>
<dbReference type="InterPro" id="IPR025419">
    <property type="entry name" value="DUF4142"/>
</dbReference>
<evidence type="ECO:0000256" key="2">
    <source>
        <dbReference type="SAM" id="SignalP"/>
    </source>
</evidence>
<evidence type="ECO:0000256" key="1">
    <source>
        <dbReference type="SAM" id="MobiDB-lite"/>
    </source>
</evidence>
<feature type="chain" id="PRO_5046395249" evidence="2">
    <location>
        <begin position="29"/>
        <end position="247"/>
    </location>
</feature>
<proteinExistence type="predicted"/>
<dbReference type="Gene3D" id="1.20.1260.10">
    <property type="match status" value="1"/>
</dbReference>
<protein>
    <submittedName>
        <fullName evidence="4">DUF4142 domain-containing protein</fullName>
    </submittedName>
</protein>
<organism evidence="4 5">
    <name type="scientific">Thermithiobacillus plumbiphilus</name>
    <dbReference type="NCBI Taxonomy" id="1729899"/>
    <lineage>
        <taxon>Bacteria</taxon>
        <taxon>Pseudomonadati</taxon>
        <taxon>Pseudomonadota</taxon>
        <taxon>Acidithiobacillia</taxon>
        <taxon>Acidithiobacillales</taxon>
        <taxon>Thermithiobacillaceae</taxon>
        <taxon>Thermithiobacillus</taxon>
    </lineage>
</organism>
<keyword evidence="5" id="KW-1185">Reference proteome</keyword>
<sequence>MMHDKTLKFALLGATAVGLLALAPLSFAKDVEFVKKAAQGNLMEVQVGGMAQEKAASDEVKDFGRRMVADHSKANDQLKPIAEKLKVNWPNALNAEGKQMHAELEKLQGAEFDRKYVDEMVKDHKKDVEKYEKAQVNVKDKNLREYVNKTLPILQEHLMMAKSLKANMSGQGTGSGSAAGSSAGEGASTPPSSMGLGTPPADAATTPDQGASGSGTAGGMGSGATSGDASMITPPETEKKKSYDKME</sequence>
<dbReference type="InterPro" id="IPR012347">
    <property type="entry name" value="Ferritin-like"/>
</dbReference>
<dbReference type="Pfam" id="PF13628">
    <property type="entry name" value="DUF4142"/>
    <property type="match status" value="1"/>
</dbReference>
<dbReference type="Proteomes" id="UP001446205">
    <property type="component" value="Unassembled WGS sequence"/>
</dbReference>
<feature type="compositionally biased region" description="Gly residues" evidence="1">
    <location>
        <begin position="212"/>
        <end position="224"/>
    </location>
</feature>
<gene>
    <name evidence="4" type="ORF">WOB96_13315</name>
</gene>
<feature type="compositionally biased region" description="Low complexity" evidence="1">
    <location>
        <begin position="178"/>
        <end position="193"/>
    </location>
</feature>
<dbReference type="EMBL" id="JBBPCO010000015">
    <property type="protein sequence ID" value="MEK8090731.1"/>
    <property type="molecule type" value="Genomic_DNA"/>
</dbReference>
<accession>A0ABU9DB36</accession>
<comment type="caution">
    <text evidence="4">The sequence shown here is derived from an EMBL/GenBank/DDBJ whole genome shotgun (WGS) entry which is preliminary data.</text>
</comment>
<reference evidence="4 5" key="1">
    <citation type="submission" date="2024-04" db="EMBL/GenBank/DDBJ databases">
        <authorList>
            <person name="Abashina T."/>
            <person name="Shaikin A."/>
        </authorList>
    </citation>
    <scope>NUCLEOTIDE SEQUENCE [LARGE SCALE GENOMIC DNA]</scope>
    <source>
        <strain evidence="4 5">AAFK</strain>
    </source>
</reference>
<feature type="domain" description="DUF4142" evidence="3">
    <location>
        <begin position="29"/>
        <end position="164"/>
    </location>
</feature>
<feature type="compositionally biased region" description="Basic and acidic residues" evidence="1">
    <location>
        <begin position="236"/>
        <end position="247"/>
    </location>
</feature>
<evidence type="ECO:0000313" key="5">
    <source>
        <dbReference type="Proteomes" id="UP001446205"/>
    </source>
</evidence>